<evidence type="ECO:0000313" key="4">
    <source>
        <dbReference type="EMBL" id="VEU57207.1"/>
    </source>
</evidence>
<reference evidence="4 5" key="1">
    <citation type="submission" date="2019-01" db="EMBL/GenBank/DDBJ databases">
        <authorList>
            <consortium name="Pathogen Informatics"/>
        </authorList>
    </citation>
    <scope>NUCLEOTIDE SEQUENCE [LARGE SCALE GENOMIC DNA]</scope>
    <source>
        <strain evidence="4 5">NCTC10119</strain>
    </source>
</reference>
<dbReference type="Pfam" id="PF03202">
    <property type="entry name" value="Lipoprotein_10"/>
    <property type="match status" value="1"/>
</dbReference>
<comment type="similarity">
    <text evidence="1">Belongs to the MG185/MG260 family.</text>
</comment>
<proteinExistence type="inferred from homology"/>
<accession>A0AAN4XG79</accession>
<evidence type="ECO:0000256" key="2">
    <source>
        <dbReference type="SAM" id="MobiDB-lite"/>
    </source>
</evidence>
<dbReference type="AlphaFoldDB" id="A0AAN4XG79"/>
<dbReference type="EMBL" id="LR214945">
    <property type="protein sequence ID" value="VEU57207.1"/>
    <property type="molecule type" value="Genomic_DNA"/>
</dbReference>
<name>A0AAN4XG79_MYCPM</name>
<organism evidence="4 5">
    <name type="scientific">Mycoplasmoides pneumoniae</name>
    <name type="common">Mycoplasma pneumoniae</name>
    <dbReference type="NCBI Taxonomy" id="2104"/>
    <lineage>
        <taxon>Bacteria</taxon>
        <taxon>Bacillati</taxon>
        <taxon>Mycoplasmatota</taxon>
        <taxon>Mycoplasmoidales</taxon>
        <taxon>Mycoplasmoidaceae</taxon>
        <taxon>Mycoplasmoides</taxon>
    </lineage>
</organism>
<protein>
    <submittedName>
        <fullName evidence="4">Lipoprotein</fullName>
    </submittedName>
</protein>
<evidence type="ECO:0000256" key="1">
    <source>
        <dbReference type="ARBA" id="ARBA00009031"/>
    </source>
</evidence>
<feature type="domain" description="Mycoplasma lipoprotein C-terminal" evidence="3">
    <location>
        <begin position="3"/>
        <end position="106"/>
    </location>
</feature>
<gene>
    <name evidence="4" type="ORF">NCTC10119_00480</name>
</gene>
<sequence length="126" mass="14254">MVLNTPETWESKRNKKNSNEKQTAAQYFAQEASYILPLKENFEKVQINDKGEKNENDTKGNTYTAKALELFKKVSQNEIVSYSDPSDFRSGKFRDAIGSNFNAIINSKGDFNKFISSFTASLGSDF</sequence>
<dbReference type="Proteomes" id="UP000289557">
    <property type="component" value="Chromosome"/>
</dbReference>
<evidence type="ECO:0000313" key="5">
    <source>
        <dbReference type="Proteomes" id="UP000289557"/>
    </source>
</evidence>
<keyword evidence="4" id="KW-0449">Lipoprotein</keyword>
<feature type="region of interest" description="Disordered" evidence="2">
    <location>
        <begin position="1"/>
        <end position="21"/>
    </location>
</feature>
<evidence type="ECO:0000259" key="3">
    <source>
        <dbReference type="Pfam" id="PF03202"/>
    </source>
</evidence>
<dbReference type="InterPro" id="IPR004890">
    <property type="entry name" value="Lipoprotein_10_C"/>
</dbReference>